<evidence type="ECO:0000256" key="4">
    <source>
        <dbReference type="ARBA" id="ARBA00022475"/>
    </source>
</evidence>
<comment type="similarity">
    <text evidence="2 8">Belongs to the 4-toluene sulfonate uptake permease (TSUP) (TC 2.A.102) family.</text>
</comment>
<evidence type="ECO:0000256" key="2">
    <source>
        <dbReference type="ARBA" id="ARBA00009142"/>
    </source>
</evidence>
<reference evidence="10 11" key="1">
    <citation type="submission" date="2019-04" db="EMBL/GenBank/DDBJ databases">
        <title>Phreatobacter aquaticus sp. nov.</title>
        <authorList>
            <person name="Choi A."/>
            <person name="Baek K."/>
        </authorList>
    </citation>
    <scope>NUCLEOTIDE SEQUENCE [LARGE SCALE GENOMIC DNA]</scope>
    <source>
        <strain evidence="10 11">NMCR1094</strain>
    </source>
</reference>
<dbReference type="KEGG" id="paqt:E8L99_23265"/>
<evidence type="ECO:0000256" key="1">
    <source>
        <dbReference type="ARBA" id="ARBA00004651"/>
    </source>
</evidence>
<feature type="region of interest" description="Disordered" evidence="9">
    <location>
        <begin position="37"/>
        <end position="69"/>
    </location>
</feature>
<evidence type="ECO:0000256" key="9">
    <source>
        <dbReference type="SAM" id="MobiDB-lite"/>
    </source>
</evidence>
<keyword evidence="4 8" id="KW-1003">Cell membrane</keyword>
<evidence type="ECO:0000313" key="10">
    <source>
        <dbReference type="EMBL" id="QCK88468.1"/>
    </source>
</evidence>
<dbReference type="PANTHER" id="PTHR30269">
    <property type="entry name" value="TRANSMEMBRANE PROTEIN YFCA"/>
    <property type="match status" value="1"/>
</dbReference>
<sequence length="336" mass="35846">MALRAVWAAAATTVKMAHRPGRANMAFPCEPQAFAGRGGRGQGRGRAGQCCQPQSPLHPAVREQTSPRKPHLSRRNICLYWRRTMEFLASLGAPPPVPLLVAALMAGVVRGYTGFGSAMIFMPVAGAYLGPTTAIGIMWLVDFALQLGMVRSSWRYARWGEIGPLFIGYVVGLPIGMYILVTADPTPIRWVTSLSIATVLTLLLSIKRIEASPNLPVTIATGLTSGLISGVASLGGMILSLFWLAGPSRNEAVRGSTVAFFIPASVISGTLIWANGLFTAEVFRLSAFTVGPYAIGIGLGSMLFGRADPRLFRPFAFGVIATAAVTSLPLFDRLLR</sequence>
<feature type="compositionally biased region" description="Gly residues" evidence="9">
    <location>
        <begin position="37"/>
        <end position="46"/>
    </location>
</feature>
<dbReference type="Proteomes" id="UP000298588">
    <property type="component" value="Chromosome"/>
</dbReference>
<evidence type="ECO:0000256" key="7">
    <source>
        <dbReference type="ARBA" id="ARBA00023136"/>
    </source>
</evidence>
<evidence type="ECO:0000256" key="6">
    <source>
        <dbReference type="ARBA" id="ARBA00022989"/>
    </source>
</evidence>
<dbReference type="PANTHER" id="PTHR30269:SF37">
    <property type="entry name" value="MEMBRANE TRANSPORTER PROTEIN"/>
    <property type="match status" value="1"/>
</dbReference>
<feature type="transmembrane region" description="Helical" evidence="8">
    <location>
        <begin position="87"/>
        <end position="108"/>
    </location>
</feature>
<dbReference type="EMBL" id="CP039865">
    <property type="protein sequence ID" value="QCK88468.1"/>
    <property type="molecule type" value="Genomic_DNA"/>
</dbReference>
<gene>
    <name evidence="10" type="ORF">E8L99_23265</name>
</gene>
<protein>
    <recommendedName>
        <fullName evidence="8">Probable membrane transporter protein</fullName>
    </recommendedName>
</protein>
<feature type="transmembrane region" description="Helical" evidence="8">
    <location>
        <begin position="120"/>
        <end position="141"/>
    </location>
</feature>
<feature type="transmembrane region" description="Helical" evidence="8">
    <location>
        <begin position="257"/>
        <end position="278"/>
    </location>
</feature>
<feature type="transmembrane region" description="Helical" evidence="8">
    <location>
        <begin position="218"/>
        <end position="245"/>
    </location>
</feature>
<name>A0A4D7QLI5_9HYPH</name>
<keyword evidence="6 8" id="KW-1133">Transmembrane helix</keyword>
<keyword evidence="3" id="KW-0813">Transport</keyword>
<feature type="transmembrane region" description="Helical" evidence="8">
    <location>
        <begin position="311"/>
        <end position="331"/>
    </location>
</feature>
<dbReference type="GO" id="GO:0005886">
    <property type="term" value="C:plasma membrane"/>
    <property type="evidence" value="ECO:0007669"/>
    <property type="project" value="UniProtKB-SubCell"/>
</dbReference>
<accession>A0A4D7QLI5</accession>
<keyword evidence="7 8" id="KW-0472">Membrane</keyword>
<dbReference type="OrthoDB" id="9795324at2"/>
<dbReference type="InterPro" id="IPR002781">
    <property type="entry name" value="TM_pro_TauE-like"/>
</dbReference>
<dbReference type="Pfam" id="PF01925">
    <property type="entry name" value="TauE"/>
    <property type="match status" value="1"/>
</dbReference>
<keyword evidence="5 8" id="KW-0812">Transmembrane</keyword>
<feature type="transmembrane region" description="Helical" evidence="8">
    <location>
        <begin position="187"/>
        <end position="206"/>
    </location>
</feature>
<feature type="transmembrane region" description="Helical" evidence="8">
    <location>
        <begin position="285"/>
        <end position="305"/>
    </location>
</feature>
<feature type="transmembrane region" description="Helical" evidence="8">
    <location>
        <begin position="162"/>
        <end position="181"/>
    </location>
</feature>
<dbReference type="AlphaFoldDB" id="A0A4D7QLI5"/>
<evidence type="ECO:0000256" key="3">
    <source>
        <dbReference type="ARBA" id="ARBA00022448"/>
    </source>
</evidence>
<dbReference type="InterPro" id="IPR052017">
    <property type="entry name" value="TSUP"/>
</dbReference>
<evidence type="ECO:0000256" key="5">
    <source>
        <dbReference type="ARBA" id="ARBA00022692"/>
    </source>
</evidence>
<comment type="subcellular location">
    <subcellularLocation>
        <location evidence="1 8">Cell membrane</location>
        <topology evidence="1 8">Multi-pass membrane protein</topology>
    </subcellularLocation>
</comment>
<evidence type="ECO:0000313" key="11">
    <source>
        <dbReference type="Proteomes" id="UP000298588"/>
    </source>
</evidence>
<keyword evidence="11" id="KW-1185">Reference proteome</keyword>
<proteinExistence type="inferred from homology"/>
<organism evidence="10 11">
    <name type="scientific">Phreatobacter aquaticus</name>
    <dbReference type="NCBI Taxonomy" id="2570229"/>
    <lineage>
        <taxon>Bacteria</taxon>
        <taxon>Pseudomonadati</taxon>
        <taxon>Pseudomonadota</taxon>
        <taxon>Alphaproteobacteria</taxon>
        <taxon>Hyphomicrobiales</taxon>
        <taxon>Phreatobacteraceae</taxon>
        <taxon>Phreatobacter</taxon>
    </lineage>
</organism>
<evidence type="ECO:0000256" key="8">
    <source>
        <dbReference type="RuleBase" id="RU363041"/>
    </source>
</evidence>